<dbReference type="EMBL" id="JARCJK010000003">
    <property type="protein sequence ID" value="MDE4165548.1"/>
    <property type="molecule type" value="Genomic_DNA"/>
</dbReference>
<evidence type="ECO:0000256" key="1">
    <source>
        <dbReference type="SAM" id="SignalP"/>
    </source>
</evidence>
<evidence type="ECO:0000313" key="5">
    <source>
        <dbReference type="Proteomes" id="UP001218364"/>
    </source>
</evidence>
<sequence>MRIWILSGLFSLLLAPPALAGAWLRQTGQGFVAASATLRQTEDGTLRHELGYFGEYGWSPRLTLGVDLNQNDQQTGHALLFARIPLTTGETRPRLALTVAGGGSHQRGYWSPMSRATLSFGHDFTTARASGWISLDASYEYRASLPDPIWKLDATFGLNTRSALSPMLQIETSRSVGAPLSYAITPSLRYRTAPGQELVVGLEHKQANRQSLGLKISLWHRF</sequence>
<evidence type="ECO:0000313" key="4">
    <source>
        <dbReference type="Proteomes" id="UP000092565"/>
    </source>
</evidence>
<name>A0A1B0ZMW4_9RHOB</name>
<feature type="chain" id="PRO_5044369942" evidence="1">
    <location>
        <begin position="21"/>
        <end position="222"/>
    </location>
</feature>
<reference evidence="3 5" key="2">
    <citation type="submission" date="2023-02" db="EMBL/GenBank/DDBJ databases">
        <title>Population genomics of bacteria associated with diatom.</title>
        <authorList>
            <person name="Xie J."/>
            <person name="Wang H."/>
        </authorList>
    </citation>
    <scope>NUCLEOTIDE SEQUENCE [LARGE SCALE GENOMIC DNA]</scope>
    <source>
        <strain evidence="3 5">PT47_8</strain>
    </source>
</reference>
<reference evidence="2 4" key="1">
    <citation type="submission" date="2016-04" db="EMBL/GenBank/DDBJ databases">
        <authorList>
            <person name="Evans L.H."/>
            <person name="Alamgir A."/>
            <person name="Owens N."/>
            <person name="Weber N.D."/>
            <person name="Virtaneva K."/>
            <person name="Barbian K."/>
            <person name="Babar A."/>
            <person name="Rosenke K."/>
        </authorList>
    </citation>
    <scope>NUCLEOTIDE SEQUENCE [LARGE SCALE GENOMIC DNA]</scope>
    <source>
        <strain evidence="2 4">JL2886</strain>
    </source>
</reference>
<keyword evidence="4" id="KW-1185">Reference proteome</keyword>
<gene>
    <name evidence="2" type="ORF">JL2886_00596</name>
    <name evidence="3" type="ORF">PXK24_07565</name>
</gene>
<dbReference type="PATRIC" id="fig|60890.4.peg.578"/>
<organism evidence="2 4">
    <name type="scientific">Phaeobacter gallaeciensis</name>
    <dbReference type="NCBI Taxonomy" id="60890"/>
    <lineage>
        <taxon>Bacteria</taxon>
        <taxon>Pseudomonadati</taxon>
        <taxon>Pseudomonadota</taxon>
        <taxon>Alphaproteobacteria</taxon>
        <taxon>Rhodobacterales</taxon>
        <taxon>Roseobacteraceae</taxon>
        <taxon>Phaeobacter</taxon>
    </lineage>
</organism>
<feature type="signal peptide" evidence="1">
    <location>
        <begin position="1"/>
        <end position="20"/>
    </location>
</feature>
<dbReference type="Proteomes" id="UP001218364">
    <property type="component" value="Unassembled WGS sequence"/>
</dbReference>
<dbReference type="AlphaFoldDB" id="A0A1B0ZMW4"/>
<evidence type="ECO:0000313" key="2">
    <source>
        <dbReference type="EMBL" id="ANP35523.1"/>
    </source>
</evidence>
<proteinExistence type="predicted"/>
<dbReference type="EMBL" id="CP015124">
    <property type="protein sequence ID" value="ANP35523.1"/>
    <property type="molecule type" value="Genomic_DNA"/>
</dbReference>
<protein>
    <submittedName>
        <fullName evidence="2">Uncharacterized protein</fullName>
    </submittedName>
</protein>
<keyword evidence="1" id="KW-0732">Signal</keyword>
<accession>A0A1B0ZMW4</accession>
<dbReference type="Proteomes" id="UP000092565">
    <property type="component" value="Chromosome"/>
</dbReference>
<dbReference type="RefSeq" id="WP_237028409.1">
    <property type="nucleotide sequence ID" value="NZ_CP015124.1"/>
</dbReference>
<evidence type="ECO:0000313" key="3">
    <source>
        <dbReference type="EMBL" id="MDE4165548.1"/>
    </source>
</evidence>